<protein>
    <recommendedName>
        <fullName evidence="6">Membrane-associated protein</fullName>
    </recommendedName>
</protein>
<feature type="region of interest" description="Disordered" evidence="1">
    <location>
        <begin position="1377"/>
        <end position="1405"/>
    </location>
</feature>
<feature type="compositionally biased region" description="Polar residues" evidence="1">
    <location>
        <begin position="1331"/>
        <end position="1342"/>
    </location>
</feature>
<evidence type="ECO:0000256" key="2">
    <source>
        <dbReference type="SAM" id="Phobius"/>
    </source>
</evidence>
<feature type="region of interest" description="Disordered" evidence="1">
    <location>
        <begin position="1304"/>
        <end position="1356"/>
    </location>
</feature>
<feature type="compositionally biased region" description="Basic and acidic residues" evidence="1">
    <location>
        <begin position="1382"/>
        <end position="1394"/>
    </location>
</feature>
<gene>
    <name evidence="4" type="ORF">STCU_01218</name>
</gene>
<feature type="chain" id="PRO_5004558786" description="Membrane-associated protein" evidence="3">
    <location>
        <begin position="26"/>
        <end position="1425"/>
    </location>
</feature>
<comment type="caution">
    <text evidence="4">The sequence shown here is derived from an EMBL/GenBank/DDBJ whole genome shotgun (WGS) entry which is preliminary data.</text>
</comment>
<feature type="region of interest" description="Disordered" evidence="1">
    <location>
        <begin position="131"/>
        <end position="169"/>
    </location>
</feature>
<keyword evidence="2" id="KW-1133">Transmembrane helix</keyword>
<evidence type="ECO:0000313" key="5">
    <source>
        <dbReference type="Proteomes" id="UP000015354"/>
    </source>
</evidence>
<sequence length="1425" mass="151432">MSFTWRSIVTGAVLLLLVFANAVRASAVGADCIWLFSVKEGMTNYNELSSQFDKSTCANGIISYRVKTTNGYDVSFPSARSPTLKSTFSNMGLGVGGTAYPHVIVEIMCNGFTPLCSNGYVAYTVTSSATTTTTTSTTTTTTTKAPASTTTNAPGSSTSTSTSTTSTTVEPAGLVCRTPAVVATSVGTPTRINILDNVENCPSPQVTVVVETNTLTDNTLKFFTVDSNVLVFDSASQNTKEGIFTATARVTCSNSNACMMNQIVEVAATLSTTSTVSPVLAPCSNPYRYETSISAELQATTTVHDEDKALCSGISNPVFSFYDATKPSYNPDNFVFTSDGALTYVAPVNTGTDSFTFVVGCATVSGATVTGLCKATANIVILASPTTSTASPTPTCNGTFSFSYEVDSGVSNNNLTVNLYESAQQQSACASGAYSGASIVSSTSHGTLSLDSTTGIVVYTPSSTMSDSFQFSLTCGATTCSATATLLYTDPNANTTVYRSHNDTIICRGTCDSKAWKSSPLYSSAAYFDSTVSPLGGTGHVTARKDGRSTDDMSFDFTDAGDLLIRAYTTIGNMAARFVTFYPFNASAELLAASVKDGAHVSFDPTCLAKQASTGSAFDVWQWSSLENLEGSINRNTNQYKSGDNYYQTFGGKHSSCDVFREDPCHYAPLLTPTMSSDSTAPSIDWKLYINDCDATWVGVASVESLRALRQPDGTATFQLKDGTHLQGTVYSEVVKPASWTNPSAGYVSLLTPYSLNLTIKDALVLDVETIGSSSIATSPDIQFAVASDKSTNERIYAYSLLLYLYNDVNGTETAVNANGITVTTVTLLNYTVSSPSAVECPECTGTIFTCLGVSDSYVTACGDSGIVQFEKVDDSIIVFNTDATSLGGSNLFPSTTLRNVSYVNHTFFVRVLGTNSANSAGSSPVAEFSLQLDLSNGMSVVATVYQENYISAINTAYLHAEVCLASAYWPVADALGTSLPINQFDGATNAELIASDTNASYGMPKSLTSSCTTAADVLSRVYITSFSSSALSMCAVEDERTYGVTDWVTLSFPSIHDEVENLDDSTLGSNAYTVPELQYLSLSVDTTEAVAFLSSLSASEYPADTDKQVTILLDGKKPPKTVTSEEVRWMSADPSSVNETETVTYYPWAEYASALNYRRIIYNYTDSQGKSASEPYVFAFIPGALLHSSSSVRVLFYVEAAVKFTTYATPQGSSEAVAVSTREEKMYYIIPVSRATASSLRFDADAYTNNITVKSTTGINKTTATSLFIVFAVCIVVVLAGSVYVEVTYKRMIHNAKYHPKRPDSAVGIRYRNGQPVDGPAAESRHGEATPTSKTSVSPTNALAGGSAGAAASTGKKDKGLETKFGLVGIEQTRVVDTGDETPRSKQALDKKTPKVSAVDDDVRSEIRDEQIRVSVDQDETADF</sequence>
<dbReference type="OrthoDB" id="242351at2759"/>
<evidence type="ECO:0000256" key="1">
    <source>
        <dbReference type="SAM" id="MobiDB-lite"/>
    </source>
</evidence>
<dbReference type="Proteomes" id="UP000015354">
    <property type="component" value="Unassembled WGS sequence"/>
</dbReference>
<evidence type="ECO:0000256" key="3">
    <source>
        <dbReference type="SAM" id="SignalP"/>
    </source>
</evidence>
<keyword evidence="2" id="KW-0812">Transmembrane</keyword>
<organism evidence="4 5">
    <name type="scientific">Strigomonas culicis</name>
    <dbReference type="NCBI Taxonomy" id="28005"/>
    <lineage>
        <taxon>Eukaryota</taxon>
        <taxon>Discoba</taxon>
        <taxon>Euglenozoa</taxon>
        <taxon>Kinetoplastea</taxon>
        <taxon>Metakinetoplastina</taxon>
        <taxon>Trypanosomatida</taxon>
        <taxon>Trypanosomatidae</taxon>
        <taxon>Strigomonadinae</taxon>
        <taxon>Strigomonas</taxon>
    </lineage>
</organism>
<keyword evidence="3" id="KW-0732">Signal</keyword>
<dbReference type="EMBL" id="ATMH01001218">
    <property type="protein sequence ID" value="EPY35164.1"/>
    <property type="molecule type" value="Genomic_DNA"/>
</dbReference>
<keyword evidence="5" id="KW-1185">Reference proteome</keyword>
<feature type="transmembrane region" description="Helical" evidence="2">
    <location>
        <begin position="1265"/>
        <end position="1286"/>
    </location>
</feature>
<name>S9V2B4_9TRYP</name>
<feature type="signal peptide" evidence="3">
    <location>
        <begin position="1"/>
        <end position="25"/>
    </location>
</feature>
<evidence type="ECO:0000313" key="4">
    <source>
        <dbReference type="EMBL" id="EPY35164.1"/>
    </source>
</evidence>
<keyword evidence="2" id="KW-0472">Membrane</keyword>
<accession>S9V2B4</accession>
<reference evidence="4 5" key="1">
    <citation type="journal article" date="2013" name="PLoS ONE">
        <title>Predicting the Proteins of Angomonas deanei, Strigomonas culicis and Their Respective Endosymbionts Reveals New Aspects of the Trypanosomatidae Family.</title>
        <authorList>
            <person name="Motta M.C."/>
            <person name="Martins A.C."/>
            <person name="de Souza S.S."/>
            <person name="Catta-Preta C.M."/>
            <person name="Silva R."/>
            <person name="Klein C.C."/>
            <person name="de Almeida L.G."/>
            <person name="de Lima Cunha O."/>
            <person name="Ciapina L.P."/>
            <person name="Brocchi M."/>
            <person name="Colabardini A.C."/>
            <person name="de Araujo Lima B."/>
            <person name="Machado C.R."/>
            <person name="de Almeida Soares C.M."/>
            <person name="Probst C.M."/>
            <person name="de Menezes C.B."/>
            <person name="Thompson C.E."/>
            <person name="Bartholomeu D.C."/>
            <person name="Gradia D.F."/>
            <person name="Pavoni D.P."/>
            <person name="Grisard E.C."/>
            <person name="Fantinatti-Garboggini F."/>
            <person name="Marchini F.K."/>
            <person name="Rodrigues-Luiz G.F."/>
            <person name="Wagner G."/>
            <person name="Goldman G.H."/>
            <person name="Fietto J.L."/>
            <person name="Elias M.C."/>
            <person name="Goldman M.H."/>
            <person name="Sagot M.F."/>
            <person name="Pereira M."/>
            <person name="Stoco P.H."/>
            <person name="de Mendonca-Neto R.P."/>
            <person name="Teixeira S.M."/>
            <person name="Maciel T.E."/>
            <person name="de Oliveira Mendes T.A."/>
            <person name="Urmenyi T.P."/>
            <person name="de Souza W."/>
            <person name="Schenkman S."/>
            <person name="de Vasconcelos A.T."/>
        </authorList>
    </citation>
    <scope>NUCLEOTIDE SEQUENCE [LARGE SCALE GENOMIC DNA]</scope>
</reference>
<proteinExistence type="predicted"/>
<evidence type="ECO:0008006" key="6">
    <source>
        <dbReference type="Google" id="ProtNLM"/>
    </source>
</evidence>
<feature type="compositionally biased region" description="Low complexity" evidence="1">
    <location>
        <begin position="131"/>
        <end position="168"/>
    </location>
</feature>